<keyword evidence="3" id="KW-0732">Signal</keyword>
<name>A0ABR6VPT1_9BACT</name>
<evidence type="ECO:0000256" key="1">
    <source>
        <dbReference type="ARBA" id="ARBA00004442"/>
    </source>
</evidence>
<dbReference type="Proteomes" id="UP000659698">
    <property type="component" value="Unassembled WGS sequence"/>
</dbReference>
<organism evidence="8 9">
    <name type="scientific">Rufibacter sediminis</name>
    <dbReference type="NCBI Taxonomy" id="2762756"/>
    <lineage>
        <taxon>Bacteria</taxon>
        <taxon>Pseudomonadati</taxon>
        <taxon>Bacteroidota</taxon>
        <taxon>Cytophagia</taxon>
        <taxon>Cytophagales</taxon>
        <taxon>Hymenobacteraceae</taxon>
        <taxon>Rufibacter</taxon>
    </lineage>
</organism>
<dbReference type="InterPro" id="IPR033985">
    <property type="entry name" value="SusD-like_N"/>
</dbReference>
<protein>
    <submittedName>
        <fullName evidence="8">RagB/SusD family nutrient uptake outer membrane protein</fullName>
    </submittedName>
</protein>
<dbReference type="Pfam" id="PF14322">
    <property type="entry name" value="SusD-like_3"/>
    <property type="match status" value="1"/>
</dbReference>
<dbReference type="InterPro" id="IPR011990">
    <property type="entry name" value="TPR-like_helical_dom_sf"/>
</dbReference>
<comment type="similarity">
    <text evidence="2">Belongs to the SusD family.</text>
</comment>
<evidence type="ECO:0000256" key="3">
    <source>
        <dbReference type="ARBA" id="ARBA00022729"/>
    </source>
</evidence>
<dbReference type="Gene3D" id="1.25.40.390">
    <property type="match status" value="1"/>
</dbReference>
<keyword evidence="4" id="KW-0472">Membrane</keyword>
<keyword evidence="9" id="KW-1185">Reference proteome</keyword>
<dbReference type="SUPFAM" id="SSF48452">
    <property type="entry name" value="TPR-like"/>
    <property type="match status" value="1"/>
</dbReference>
<evidence type="ECO:0000256" key="5">
    <source>
        <dbReference type="ARBA" id="ARBA00023237"/>
    </source>
</evidence>
<evidence type="ECO:0000313" key="9">
    <source>
        <dbReference type="Proteomes" id="UP000659698"/>
    </source>
</evidence>
<accession>A0ABR6VPT1</accession>
<sequence>MSLSNQMNAMENKTSKIKRLSWLLAGTLTLGVSYSCSDSFLDVPPEGQAVNTQFFQTQAQALSAVNSIYGNLREWNNIAFAYLAVSTITSDDADKGSVPGDAEFMNLYDNFTVTPTEGQLNGYWVGQYQGINLVNQVLDNVPGITMDEGLKARLLAEAKFLRAYHYFNLVRTFGGVPIMRRVPVTPEELNPTRNTREEVYAFIEQDLTEAAAVLPTAYGAADVGRATKGAALGMLAKVNLYQAQWADVLSLTEQVMGLGYSLTPDFYQIFRLQGENNRESIFEIQAQTLPGNCGASNSQWAEVQSVRGQFGWGFFTPSADLEAAFEPGDKRKDATILYRGETTPEGDVINATAPSERYNQKAYVPSSVTQVCGYGKDQNIRILRYAEVLLMHAEAANELGQTAKAESSLNLVRQRAGLAPVTFTTKEDMRLKIWHERRVELALENGERFYDLVRQRRAEQVLRAHGKNFTAGKNEVLPIPQNQITLSGGTLTQNPGY</sequence>
<keyword evidence="5" id="KW-0998">Cell outer membrane</keyword>
<evidence type="ECO:0000313" key="8">
    <source>
        <dbReference type="EMBL" id="MBC3539206.1"/>
    </source>
</evidence>
<dbReference type="Pfam" id="PF07980">
    <property type="entry name" value="SusD_RagB"/>
    <property type="match status" value="1"/>
</dbReference>
<dbReference type="CDD" id="cd08977">
    <property type="entry name" value="SusD"/>
    <property type="match status" value="1"/>
</dbReference>
<evidence type="ECO:0000259" key="6">
    <source>
        <dbReference type="Pfam" id="PF07980"/>
    </source>
</evidence>
<gene>
    <name evidence="8" type="ORF">H7U12_05905</name>
</gene>
<evidence type="ECO:0000256" key="2">
    <source>
        <dbReference type="ARBA" id="ARBA00006275"/>
    </source>
</evidence>
<dbReference type="EMBL" id="JACOAF010000017">
    <property type="protein sequence ID" value="MBC3539206.1"/>
    <property type="molecule type" value="Genomic_DNA"/>
</dbReference>
<proteinExistence type="inferred from homology"/>
<dbReference type="InterPro" id="IPR012944">
    <property type="entry name" value="SusD_RagB_dom"/>
</dbReference>
<evidence type="ECO:0000259" key="7">
    <source>
        <dbReference type="Pfam" id="PF14322"/>
    </source>
</evidence>
<comment type="caution">
    <text evidence="8">The sequence shown here is derived from an EMBL/GenBank/DDBJ whole genome shotgun (WGS) entry which is preliminary data.</text>
</comment>
<feature type="domain" description="RagB/SusD" evidence="6">
    <location>
        <begin position="326"/>
        <end position="497"/>
    </location>
</feature>
<dbReference type="RefSeq" id="WP_186634431.1">
    <property type="nucleotide sequence ID" value="NZ_JACOAF010000017.1"/>
</dbReference>
<evidence type="ECO:0000256" key="4">
    <source>
        <dbReference type="ARBA" id="ARBA00023136"/>
    </source>
</evidence>
<feature type="domain" description="SusD-like N-terminal" evidence="7">
    <location>
        <begin position="40"/>
        <end position="240"/>
    </location>
</feature>
<reference evidence="8 9" key="1">
    <citation type="journal article" date="2019" name="Int. J. Syst. Evol. Microbiol.">
        <title>Rufibacter sediminis sp. nov., isolated from freshwater lake sediment.</title>
        <authorList>
            <person name="Qu J.H."/>
            <person name="Zhang L.J."/>
            <person name="Fu Y.H."/>
            <person name="Li H.F."/>
        </authorList>
    </citation>
    <scope>NUCLEOTIDE SEQUENCE [LARGE SCALE GENOMIC DNA]</scope>
    <source>
        <strain evidence="8 9">H-1</strain>
    </source>
</reference>
<comment type="subcellular location">
    <subcellularLocation>
        <location evidence="1">Cell outer membrane</location>
    </subcellularLocation>
</comment>